<dbReference type="PRINTS" id="PR00455">
    <property type="entry name" value="HTHTETR"/>
</dbReference>
<dbReference type="PANTHER" id="PTHR43479">
    <property type="entry name" value="ACREF/ENVCD OPERON REPRESSOR-RELATED"/>
    <property type="match status" value="1"/>
</dbReference>
<dbReference type="Pfam" id="PF00440">
    <property type="entry name" value="TetR_N"/>
    <property type="match status" value="1"/>
</dbReference>
<dbReference type="InterPro" id="IPR054422">
    <property type="entry name" value="TetR-like_HI_0893_C"/>
</dbReference>
<gene>
    <name evidence="4" type="ORF">OYG11_03215</name>
</gene>
<comment type="caution">
    <text evidence="4">The sequence shown here is derived from an EMBL/GenBank/DDBJ whole genome shotgun (WGS) entry which is preliminary data.</text>
</comment>
<protein>
    <submittedName>
        <fullName evidence="4">TetR/AcrR family transcriptional regulator</fullName>
    </submittedName>
</protein>
<evidence type="ECO:0000256" key="2">
    <source>
        <dbReference type="PROSITE-ProRule" id="PRU00335"/>
    </source>
</evidence>
<dbReference type="SUPFAM" id="SSF46689">
    <property type="entry name" value="Homeodomain-like"/>
    <property type="match status" value="1"/>
</dbReference>
<evidence type="ECO:0000313" key="5">
    <source>
        <dbReference type="Proteomes" id="UP001077788"/>
    </source>
</evidence>
<dbReference type="InterPro" id="IPR001647">
    <property type="entry name" value="HTH_TetR"/>
</dbReference>
<evidence type="ECO:0000256" key="1">
    <source>
        <dbReference type="ARBA" id="ARBA00023125"/>
    </source>
</evidence>
<proteinExistence type="predicted"/>
<dbReference type="Gene3D" id="1.10.357.10">
    <property type="entry name" value="Tetracycline Repressor, domain 2"/>
    <property type="match status" value="1"/>
</dbReference>
<keyword evidence="1 2" id="KW-0238">DNA-binding</keyword>
<dbReference type="AlphaFoldDB" id="A0A9Q4DHR7"/>
<organism evidence="4 5">
    <name type="scientific">Actinobacillus pleuropneumoniae</name>
    <name type="common">Haemophilus pleuropneumoniae</name>
    <dbReference type="NCBI Taxonomy" id="715"/>
    <lineage>
        <taxon>Bacteria</taxon>
        <taxon>Pseudomonadati</taxon>
        <taxon>Pseudomonadota</taxon>
        <taxon>Gammaproteobacteria</taxon>
        <taxon>Pasteurellales</taxon>
        <taxon>Pasteurellaceae</taxon>
        <taxon>Actinobacillus</taxon>
    </lineage>
</organism>
<dbReference type="InterPro" id="IPR009057">
    <property type="entry name" value="Homeodomain-like_sf"/>
</dbReference>
<name>A0A9Q4DHR7_ACTPL</name>
<dbReference type="GO" id="GO:0003677">
    <property type="term" value="F:DNA binding"/>
    <property type="evidence" value="ECO:0007669"/>
    <property type="project" value="UniProtKB-UniRule"/>
</dbReference>
<accession>A0A9Q4DHR7</accession>
<dbReference type="InterPro" id="IPR050624">
    <property type="entry name" value="HTH-type_Tx_Regulator"/>
</dbReference>
<feature type="domain" description="HTH tetR-type" evidence="3">
    <location>
        <begin position="12"/>
        <end position="72"/>
    </location>
</feature>
<feature type="DNA-binding region" description="H-T-H motif" evidence="2">
    <location>
        <begin position="35"/>
        <end position="54"/>
    </location>
</feature>
<evidence type="ECO:0000313" key="4">
    <source>
        <dbReference type="EMBL" id="MCY6523256.1"/>
    </source>
</evidence>
<dbReference type="EMBL" id="JAPQFC010000001">
    <property type="protein sequence ID" value="MCY6523256.1"/>
    <property type="molecule type" value="Genomic_DNA"/>
</dbReference>
<evidence type="ECO:0000259" key="3">
    <source>
        <dbReference type="PROSITE" id="PS50977"/>
    </source>
</evidence>
<sequence>MGDFMSKKERLNDMARQILSAAELLIAKEGLQNLSMRKIASEAGIATGTLYLYFKTKDELLDCLAEQLHERYYRCLNIQFNPNSSFFDQYREIWNRKRHFLTDNPIIAANLSQYQAMLGFNSILCRIMNDSEFIWNRFVEEGKKQGVIIPLPNDLLYCMSIGVATDIAYLEQVKQEPVSTEFFEETILRTWKAIAC</sequence>
<reference evidence="4" key="2">
    <citation type="submission" date="2022-12" db="EMBL/GenBank/DDBJ databases">
        <authorList>
            <person name="Kardos G."/>
            <person name="Sarkozi R."/>
            <person name="Laczko L."/>
            <person name="Marton S."/>
            <person name="Makrai L."/>
            <person name="Banyai K."/>
            <person name="Fodor L."/>
        </authorList>
    </citation>
    <scope>NUCLEOTIDE SEQUENCE</scope>
    <source>
        <strain evidence="4">84/14</strain>
    </source>
</reference>
<dbReference type="PROSITE" id="PS50977">
    <property type="entry name" value="HTH_TETR_2"/>
    <property type="match status" value="1"/>
</dbReference>
<dbReference type="PROSITE" id="PS01081">
    <property type="entry name" value="HTH_TETR_1"/>
    <property type="match status" value="1"/>
</dbReference>
<dbReference type="InterPro" id="IPR023772">
    <property type="entry name" value="DNA-bd_HTH_TetR-type_CS"/>
</dbReference>
<dbReference type="PANTHER" id="PTHR43479:SF11">
    <property type="entry name" value="ACREF_ENVCD OPERON REPRESSOR-RELATED"/>
    <property type="match status" value="1"/>
</dbReference>
<reference evidence="4" key="1">
    <citation type="journal article" date="2021" name="Vet Sci">
        <title>O-Serogroups and Pathovirotypes of Escherichia coli Isolated from Post-Weaning Piglets Showing Diarrhoea and/or Oedema in South Korea.</title>
        <authorList>
            <person name="Byun J.W."/>
            <person name="Moon B.Y."/>
            <person name="Do K.H."/>
            <person name="Lee K."/>
            <person name="Lee H.Y."/>
            <person name="Kim W.I."/>
            <person name="So B."/>
            <person name="Lee W.K."/>
        </authorList>
    </citation>
    <scope>NUCLEOTIDE SEQUENCE</scope>
    <source>
        <strain evidence="4">84/14</strain>
    </source>
</reference>
<dbReference type="Proteomes" id="UP001077788">
    <property type="component" value="Unassembled WGS sequence"/>
</dbReference>
<dbReference type="Pfam" id="PF22604">
    <property type="entry name" value="TetR_HI_0893_C"/>
    <property type="match status" value="1"/>
</dbReference>